<dbReference type="GO" id="GO:0015344">
    <property type="term" value="F:siderophore uptake transmembrane transporter activity"/>
    <property type="evidence" value="ECO:0007669"/>
    <property type="project" value="TreeGrafter"/>
</dbReference>
<dbReference type="Pfam" id="PF07715">
    <property type="entry name" value="Plug"/>
    <property type="match status" value="1"/>
</dbReference>
<organism evidence="4 5">
    <name type="scientific">Muribaculum intestinale</name>
    <dbReference type="NCBI Taxonomy" id="1796646"/>
    <lineage>
        <taxon>Bacteria</taxon>
        <taxon>Pseudomonadati</taxon>
        <taxon>Bacteroidota</taxon>
        <taxon>Bacteroidia</taxon>
        <taxon>Bacteroidales</taxon>
        <taxon>Muribaculaceae</taxon>
        <taxon>Muribaculum</taxon>
    </lineage>
</organism>
<dbReference type="Pfam" id="PF13715">
    <property type="entry name" value="CarbopepD_reg_2"/>
    <property type="match status" value="1"/>
</dbReference>
<keyword evidence="2" id="KW-0813">Transport</keyword>
<dbReference type="InterPro" id="IPR012910">
    <property type="entry name" value="Plug_dom"/>
</dbReference>
<name>A0A4S2G2U2_9BACT</name>
<feature type="domain" description="TonB-dependent receptor plug" evidence="3">
    <location>
        <begin position="121"/>
        <end position="228"/>
    </location>
</feature>
<dbReference type="Gene3D" id="2.60.40.1120">
    <property type="entry name" value="Carboxypeptidase-like, regulatory domain"/>
    <property type="match status" value="1"/>
</dbReference>
<protein>
    <recommendedName>
        <fullName evidence="3">TonB-dependent receptor plug domain-containing protein</fullName>
    </recommendedName>
</protein>
<proteinExistence type="inferred from homology"/>
<evidence type="ECO:0000256" key="2">
    <source>
        <dbReference type="PROSITE-ProRule" id="PRU01360"/>
    </source>
</evidence>
<dbReference type="SUPFAM" id="SSF56935">
    <property type="entry name" value="Porins"/>
    <property type="match status" value="1"/>
</dbReference>
<dbReference type="GO" id="GO:0009279">
    <property type="term" value="C:cell outer membrane"/>
    <property type="evidence" value="ECO:0007669"/>
    <property type="project" value="UniProtKB-SubCell"/>
</dbReference>
<dbReference type="PANTHER" id="PTHR30069:SF29">
    <property type="entry name" value="HEMOGLOBIN AND HEMOGLOBIN-HAPTOGLOBIN-BINDING PROTEIN 1-RELATED"/>
    <property type="match status" value="1"/>
</dbReference>
<sequence length="255" mass="26433">MCAKAKLDYRIFGRQVTLFPKGKMPKNLEATTMVKGTVVDNSGEPLVGAAVVVKGAGEGTMTDLDGNFMLPASKGQQLEISYVGFATKDVTVGDGPMEIRMSESTNNLDEVVVVGYGTMKKKDLTGGLTVVGEEALKMSGSANLMDRLVGQVAGFSITSSEAKPGSDQSLLIRGTNSLSGGNSPLVVLDGIPYEGSIGDIDPNIVESLTVLKDASSVAIYGSRGSNGVILIQTKKGTKSNAKVVYKGTFAVGKGA</sequence>
<keyword evidence="2" id="KW-1134">Transmembrane beta strand</keyword>
<evidence type="ECO:0000313" key="4">
    <source>
        <dbReference type="EMBL" id="TGY76143.1"/>
    </source>
</evidence>
<evidence type="ECO:0000256" key="1">
    <source>
        <dbReference type="ARBA" id="ARBA00022729"/>
    </source>
</evidence>
<dbReference type="FunFam" id="2.60.40.1120:FF:000003">
    <property type="entry name" value="Outer membrane protein Omp121"/>
    <property type="match status" value="1"/>
</dbReference>
<accession>A0A4S2G2U2</accession>
<keyword evidence="1" id="KW-0732">Signal</keyword>
<dbReference type="Proteomes" id="UP000306630">
    <property type="component" value="Unassembled WGS sequence"/>
</dbReference>
<comment type="subcellular location">
    <subcellularLocation>
        <location evidence="2">Cell outer membrane</location>
        <topology evidence="2">Multi-pass membrane protein</topology>
    </subcellularLocation>
</comment>
<dbReference type="PROSITE" id="PS52016">
    <property type="entry name" value="TONB_DEPENDENT_REC_3"/>
    <property type="match status" value="1"/>
</dbReference>
<dbReference type="SUPFAM" id="SSF49464">
    <property type="entry name" value="Carboxypeptidase regulatory domain-like"/>
    <property type="match status" value="1"/>
</dbReference>
<comment type="caution">
    <text evidence="4">The sequence shown here is derived from an EMBL/GenBank/DDBJ whole genome shotgun (WGS) entry which is preliminary data.</text>
</comment>
<comment type="similarity">
    <text evidence="2">Belongs to the TonB-dependent receptor family.</text>
</comment>
<evidence type="ECO:0000313" key="5">
    <source>
        <dbReference type="Proteomes" id="UP000306630"/>
    </source>
</evidence>
<keyword evidence="2" id="KW-0472">Membrane</keyword>
<dbReference type="AlphaFoldDB" id="A0A4S2G2U2"/>
<dbReference type="EMBL" id="SRYD01000005">
    <property type="protein sequence ID" value="TGY76143.1"/>
    <property type="molecule type" value="Genomic_DNA"/>
</dbReference>
<dbReference type="NCBIfam" id="TIGR04057">
    <property type="entry name" value="SusC_RagA_signa"/>
    <property type="match status" value="1"/>
</dbReference>
<gene>
    <name evidence="4" type="ORF">E5333_01920</name>
</gene>
<dbReference type="PANTHER" id="PTHR30069">
    <property type="entry name" value="TONB-DEPENDENT OUTER MEMBRANE RECEPTOR"/>
    <property type="match status" value="1"/>
</dbReference>
<dbReference type="InterPro" id="IPR008969">
    <property type="entry name" value="CarboxyPept-like_regulatory"/>
</dbReference>
<dbReference type="InterPro" id="IPR039426">
    <property type="entry name" value="TonB-dep_rcpt-like"/>
</dbReference>
<reference evidence="4 5" key="1">
    <citation type="submission" date="2019-04" db="EMBL/GenBank/DDBJ databases">
        <title>Microbes associate with the intestines of laboratory mice.</title>
        <authorList>
            <person name="Navarre W."/>
            <person name="Wong E."/>
            <person name="Huang K."/>
            <person name="Tropini C."/>
            <person name="Ng K."/>
            <person name="Yu B."/>
        </authorList>
    </citation>
    <scope>NUCLEOTIDE SEQUENCE [LARGE SCALE GENOMIC DNA]</scope>
    <source>
        <strain evidence="4 5">NM06_A21</strain>
    </source>
</reference>
<dbReference type="InterPro" id="IPR037066">
    <property type="entry name" value="Plug_dom_sf"/>
</dbReference>
<dbReference type="InterPro" id="IPR023997">
    <property type="entry name" value="TonB-dep_OMP_SusC/RagA_CS"/>
</dbReference>
<evidence type="ECO:0000259" key="3">
    <source>
        <dbReference type="Pfam" id="PF07715"/>
    </source>
</evidence>
<dbReference type="Gene3D" id="2.170.130.10">
    <property type="entry name" value="TonB-dependent receptor, plug domain"/>
    <property type="match status" value="1"/>
</dbReference>
<keyword evidence="2" id="KW-0812">Transmembrane</keyword>
<dbReference type="GO" id="GO:0044718">
    <property type="term" value="P:siderophore transmembrane transport"/>
    <property type="evidence" value="ECO:0007669"/>
    <property type="project" value="TreeGrafter"/>
</dbReference>
<keyword evidence="2" id="KW-0998">Cell outer membrane</keyword>